<gene>
    <name evidence="11" type="ORF">SPPG_09206</name>
</gene>
<dbReference type="eggNOG" id="KOG2495">
    <property type="taxonomic scope" value="Eukaryota"/>
</dbReference>
<evidence type="ECO:0000256" key="7">
    <source>
        <dbReference type="ARBA" id="ARBA00047599"/>
    </source>
</evidence>
<dbReference type="InterPro" id="IPR023753">
    <property type="entry name" value="FAD/NAD-binding_dom"/>
</dbReference>
<keyword evidence="4" id="KW-0274">FAD</keyword>
<reference evidence="11 12" key="1">
    <citation type="submission" date="2009-08" db="EMBL/GenBank/DDBJ databases">
        <title>The Genome Sequence of Spizellomyces punctatus strain DAOM BR117.</title>
        <authorList>
            <consortium name="The Broad Institute Genome Sequencing Platform"/>
            <person name="Russ C."/>
            <person name="Cuomo C."/>
            <person name="Shea T."/>
            <person name="Young S.K."/>
            <person name="Zeng Q."/>
            <person name="Koehrsen M."/>
            <person name="Haas B."/>
            <person name="Borodovsky M."/>
            <person name="Guigo R."/>
            <person name="Alvarado L."/>
            <person name="Berlin A."/>
            <person name="Bochicchio J."/>
            <person name="Borenstein D."/>
            <person name="Chapman S."/>
            <person name="Chen Z."/>
            <person name="Engels R."/>
            <person name="Freedman E."/>
            <person name="Gellesch M."/>
            <person name="Goldberg J."/>
            <person name="Griggs A."/>
            <person name="Gujja S."/>
            <person name="Heiman D."/>
            <person name="Hepburn T."/>
            <person name="Howarth C."/>
            <person name="Jen D."/>
            <person name="Larson L."/>
            <person name="Lewis B."/>
            <person name="Mehta T."/>
            <person name="Park D."/>
            <person name="Pearson M."/>
            <person name="Roberts A."/>
            <person name="Saif S."/>
            <person name="Shenoy N."/>
            <person name="Sisk P."/>
            <person name="Stolte C."/>
            <person name="Sykes S."/>
            <person name="Thomson T."/>
            <person name="Walk T."/>
            <person name="White J."/>
            <person name="Yandava C."/>
            <person name="Burger G."/>
            <person name="Gray M.W."/>
            <person name="Holland P.W.H."/>
            <person name="King N."/>
            <person name="Lang F.B.F."/>
            <person name="Roger A.J."/>
            <person name="Ruiz-Trillo I."/>
            <person name="Lander E."/>
            <person name="Nusbaum C."/>
        </authorList>
    </citation>
    <scope>NUCLEOTIDE SEQUENCE [LARGE SCALE GENOMIC DNA]</scope>
    <source>
        <strain evidence="11 12">DAOM BR117</strain>
    </source>
</reference>
<dbReference type="GO" id="GO:0005739">
    <property type="term" value="C:mitochondrion"/>
    <property type="evidence" value="ECO:0007669"/>
    <property type="project" value="TreeGrafter"/>
</dbReference>
<feature type="region of interest" description="Disordered" evidence="9">
    <location>
        <begin position="103"/>
        <end position="137"/>
    </location>
</feature>
<feature type="compositionally biased region" description="Polar residues" evidence="9">
    <location>
        <begin position="122"/>
        <end position="131"/>
    </location>
</feature>
<dbReference type="Proteomes" id="UP000053201">
    <property type="component" value="Unassembled WGS sequence"/>
</dbReference>
<dbReference type="InterPro" id="IPR045024">
    <property type="entry name" value="NDH-2"/>
</dbReference>
<evidence type="ECO:0000256" key="2">
    <source>
        <dbReference type="ARBA" id="ARBA00012637"/>
    </source>
</evidence>
<dbReference type="InterPro" id="IPR036188">
    <property type="entry name" value="FAD/NAD-bd_sf"/>
</dbReference>
<keyword evidence="12" id="KW-1185">Reference proteome</keyword>
<sequence length="137" mass="14974">MSQQEIVLEDENKEIKPPPYGLLVWATGNKSRPLARKLMEKLPDKQTQKRGLLVDDHLRLLGTDGIYAVGDATATKYAPTAQVAAQQGKYLASVFAALAPQEAANKAHSNSNADDNKKSSSQQPKLTNRSTTRTKDL</sequence>
<comment type="catalytic activity">
    <reaction evidence="7">
        <text>a quinone + NADH + H(+) = a quinol + NAD(+)</text>
        <dbReference type="Rhea" id="RHEA:46160"/>
        <dbReference type="ChEBI" id="CHEBI:15378"/>
        <dbReference type="ChEBI" id="CHEBI:24646"/>
        <dbReference type="ChEBI" id="CHEBI:57540"/>
        <dbReference type="ChEBI" id="CHEBI:57945"/>
        <dbReference type="ChEBI" id="CHEBI:132124"/>
        <dbReference type="EC" id="1.6.5.9"/>
    </reaction>
</comment>
<evidence type="ECO:0000256" key="4">
    <source>
        <dbReference type="ARBA" id="ARBA00022827"/>
    </source>
</evidence>
<accession>A0A0L0HGR1</accession>
<dbReference type="PANTHER" id="PTHR43706:SF47">
    <property type="entry name" value="EXTERNAL NADH-UBIQUINONE OXIDOREDUCTASE 1, MITOCHONDRIAL-RELATED"/>
    <property type="match status" value="1"/>
</dbReference>
<dbReference type="GO" id="GO:0050136">
    <property type="term" value="F:NADH dehydrogenase (quinone) (non-electrogenic) activity"/>
    <property type="evidence" value="ECO:0007669"/>
    <property type="project" value="UniProtKB-EC"/>
</dbReference>
<keyword evidence="3" id="KW-0285">Flavoprotein</keyword>
<dbReference type="EMBL" id="KQ257456">
    <property type="protein sequence ID" value="KND00257.1"/>
    <property type="molecule type" value="Genomic_DNA"/>
</dbReference>
<dbReference type="AlphaFoldDB" id="A0A0L0HGR1"/>
<organism evidence="11 12">
    <name type="scientific">Spizellomyces punctatus (strain DAOM BR117)</name>
    <dbReference type="NCBI Taxonomy" id="645134"/>
    <lineage>
        <taxon>Eukaryota</taxon>
        <taxon>Fungi</taxon>
        <taxon>Fungi incertae sedis</taxon>
        <taxon>Chytridiomycota</taxon>
        <taxon>Chytridiomycota incertae sedis</taxon>
        <taxon>Chytridiomycetes</taxon>
        <taxon>Spizellomycetales</taxon>
        <taxon>Spizellomycetaceae</taxon>
        <taxon>Spizellomyces</taxon>
    </lineage>
</organism>
<dbReference type="InParanoid" id="A0A0L0HGR1"/>
<evidence type="ECO:0000256" key="3">
    <source>
        <dbReference type="ARBA" id="ARBA00022630"/>
    </source>
</evidence>
<dbReference type="Gene3D" id="3.50.50.100">
    <property type="match status" value="1"/>
</dbReference>
<evidence type="ECO:0000256" key="9">
    <source>
        <dbReference type="SAM" id="MobiDB-lite"/>
    </source>
</evidence>
<dbReference type="SUPFAM" id="SSF51905">
    <property type="entry name" value="FAD/NAD(P)-binding domain"/>
    <property type="match status" value="1"/>
</dbReference>
<dbReference type="GeneID" id="27692331"/>
<comment type="similarity">
    <text evidence="1">Belongs to the NADH dehydrogenase family.</text>
</comment>
<keyword evidence="6" id="KW-0520">NAD</keyword>
<dbReference type="PANTHER" id="PTHR43706">
    <property type="entry name" value="NADH DEHYDROGENASE"/>
    <property type="match status" value="1"/>
</dbReference>
<evidence type="ECO:0000256" key="6">
    <source>
        <dbReference type="ARBA" id="ARBA00023027"/>
    </source>
</evidence>
<evidence type="ECO:0000256" key="8">
    <source>
        <dbReference type="ARBA" id="ARBA00049010"/>
    </source>
</evidence>
<evidence type="ECO:0000313" key="11">
    <source>
        <dbReference type="EMBL" id="KND00257.1"/>
    </source>
</evidence>
<dbReference type="EC" id="1.6.5.9" evidence="2"/>
<name>A0A0L0HGR1_SPIPD</name>
<dbReference type="VEuPathDB" id="FungiDB:SPPG_09206"/>
<evidence type="ECO:0000313" key="12">
    <source>
        <dbReference type="Proteomes" id="UP000053201"/>
    </source>
</evidence>
<evidence type="ECO:0000256" key="1">
    <source>
        <dbReference type="ARBA" id="ARBA00005272"/>
    </source>
</evidence>
<dbReference type="Pfam" id="PF07992">
    <property type="entry name" value="Pyr_redox_2"/>
    <property type="match status" value="1"/>
</dbReference>
<dbReference type="RefSeq" id="XP_016608296.1">
    <property type="nucleotide sequence ID" value="XM_016757363.1"/>
</dbReference>
<evidence type="ECO:0000256" key="5">
    <source>
        <dbReference type="ARBA" id="ARBA00023002"/>
    </source>
</evidence>
<proteinExistence type="inferred from homology"/>
<dbReference type="OrthoDB" id="3244603at2759"/>
<evidence type="ECO:0000259" key="10">
    <source>
        <dbReference type="Pfam" id="PF07992"/>
    </source>
</evidence>
<keyword evidence="5" id="KW-0560">Oxidoreductase</keyword>
<feature type="domain" description="FAD/NAD(P)-binding" evidence="10">
    <location>
        <begin position="13"/>
        <end position="88"/>
    </location>
</feature>
<comment type="catalytic activity">
    <reaction evidence="8">
        <text>a ubiquinone + NADH + H(+) = a ubiquinol + NAD(+)</text>
        <dbReference type="Rhea" id="RHEA:23152"/>
        <dbReference type="Rhea" id="RHEA-COMP:9565"/>
        <dbReference type="Rhea" id="RHEA-COMP:9566"/>
        <dbReference type="ChEBI" id="CHEBI:15378"/>
        <dbReference type="ChEBI" id="CHEBI:16389"/>
        <dbReference type="ChEBI" id="CHEBI:17976"/>
        <dbReference type="ChEBI" id="CHEBI:57540"/>
        <dbReference type="ChEBI" id="CHEBI:57945"/>
    </reaction>
</comment>
<protein>
    <recommendedName>
        <fullName evidence="2">NADH:ubiquinone reductase (non-electrogenic)</fullName>
        <ecNumber evidence="2">1.6.5.9</ecNumber>
    </recommendedName>
</protein>
<dbReference type="STRING" id="645134.A0A0L0HGR1"/>